<feature type="transmembrane region" description="Helical" evidence="14">
    <location>
        <begin position="14"/>
        <end position="34"/>
    </location>
</feature>
<keyword evidence="7 14" id="KW-1133">Transmembrane helix</keyword>
<keyword evidence="5 17" id="KW-0808">Transferase</keyword>
<dbReference type="EMBL" id="GIIL01006605">
    <property type="protein sequence ID" value="NOV50331.1"/>
    <property type="molecule type" value="Transcribed_RNA"/>
</dbReference>
<evidence type="ECO:0000259" key="16">
    <source>
        <dbReference type="Pfam" id="PF23000"/>
    </source>
</evidence>
<feature type="transmembrane region" description="Helical" evidence="14">
    <location>
        <begin position="73"/>
        <end position="93"/>
    </location>
</feature>
<keyword evidence="9 14" id="KW-0472">Membrane</keyword>
<dbReference type="SUPFAM" id="SSF53448">
    <property type="entry name" value="Nucleotide-diphospho-sugar transferases"/>
    <property type="match status" value="1"/>
</dbReference>
<feature type="transmembrane region" description="Helical" evidence="14">
    <location>
        <begin position="1139"/>
        <end position="1160"/>
    </location>
</feature>
<dbReference type="CDD" id="cd04190">
    <property type="entry name" value="Chitin_synth_C"/>
    <property type="match status" value="1"/>
</dbReference>
<keyword evidence="8" id="KW-0175">Coiled coil</keyword>
<evidence type="ECO:0000256" key="13">
    <source>
        <dbReference type="SAM" id="MobiDB-lite"/>
    </source>
</evidence>
<feature type="chain" id="PRO_5026929282" description="chitin synthase" evidence="15">
    <location>
        <begin position="18"/>
        <end position="1337"/>
    </location>
</feature>
<feature type="transmembrane region" description="Helical" evidence="14">
    <location>
        <begin position="46"/>
        <end position="67"/>
    </location>
</feature>
<feature type="transmembrane region" description="Helical" evidence="14">
    <location>
        <begin position="1081"/>
        <end position="1099"/>
    </location>
</feature>
<comment type="similarity">
    <text evidence="11">Belongs to the chitin synthase family. Class IV subfamily.</text>
</comment>
<feature type="transmembrane region" description="Helical" evidence="14">
    <location>
        <begin position="783"/>
        <end position="805"/>
    </location>
</feature>
<feature type="region of interest" description="Disordered" evidence="13">
    <location>
        <begin position="1298"/>
        <end position="1337"/>
    </location>
</feature>
<evidence type="ECO:0000256" key="5">
    <source>
        <dbReference type="ARBA" id="ARBA00022679"/>
    </source>
</evidence>
<evidence type="ECO:0000256" key="1">
    <source>
        <dbReference type="ARBA" id="ARBA00004651"/>
    </source>
</evidence>
<feature type="transmembrane region" description="Helical" evidence="14">
    <location>
        <begin position="116"/>
        <end position="140"/>
    </location>
</feature>
<feature type="region of interest" description="Disordered" evidence="13">
    <location>
        <begin position="332"/>
        <end position="370"/>
    </location>
</feature>
<evidence type="ECO:0000256" key="3">
    <source>
        <dbReference type="ARBA" id="ARBA00022475"/>
    </source>
</evidence>
<dbReference type="PANTHER" id="PTHR22914:SF42">
    <property type="entry name" value="CHITIN SYNTHASE"/>
    <property type="match status" value="1"/>
</dbReference>
<dbReference type="GO" id="GO:0006031">
    <property type="term" value="P:chitin biosynthetic process"/>
    <property type="evidence" value="ECO:0007669"/>
    <property type="project" value="TreeGrafter"/>
</dbReference>
<evidence type="ECO:0000256" key="12">
    <source>
        <dbReference type="ARBA" id="ARBA00048014"/>
    </source>
</evidence>
<feature type="transmembrane region" description="Helical" evidence="14">
    <location>
        <begin position="220"/>
        <end position="238"/>
    </location>
</feature>
<keyword evidence="3" id="KW-1003">Cell membrane</keyword>
<keyword evidence="10" id="KW-0325">Glycoprotein</keyword>
<organism evidence="17">
    <name type="scientific">Xenopsylla cheopis</name>
    <name type="common">Oriental rat flea</name>
    <name type="synonym">Pulex cheopis</name>
    <dbReference type="NCBI Taxonomy" id="163159"/>
    <lineage>
        <taxon>Eukaryota</taxon>
        <taxon>Metazoa</taxon>
        <taxon>Ecdysozoa</taxon>
        <taxon>Arthropoda</taxon>
        <taxon>Hexapoda</taxon>
        <taxon>Insecta</taxon>
        <taxon>Pterygota</taxon>
        <taxon>Neoptera</taxon>
        <taxon>Endopterygota</taxon>
        <taxon>Siphonaptera</taxon>
        <taxon>Pulicidae</taxon>
        <taxon>Xenopsyllinae</taxon>
        <taxon>Xenopsylla</taxon>
    </lineage>
</organism>
<accession>A0A6M2DZ01</accession>
<feature type="transmembrane region" description="Helical" evidence="14">
    <location>
        <begin position="817"/>
        <end position="833"/>
    </location>
</feature>
<dbReference type="Pfam" id="PF03142">
    <property type="entry name" value="Chitin_synth_2"/>
    <property type="match status" value="1"/>
</dbReference>
<dbReference type="FunFam" id="3.90.550.10:FF:000139">
    <property type="entry name" value="Chitin synthase 8"/>
    <property type="match status" value="1"/>
</dbReference>
<dbReference type="InterPro" id="IPR029044">
    <property type="entry name" value="Nucleotide-diphossugar_trans"/>
</dbReference>
<evidence type="ECO:0000256" key="11">
    <source>
        <dbReference type="ARBA" id="ARBA00046329"/>
    </source>
</evidence>
<evidence type="ECO:0000256" key="2">
    <source>
        <dbReference type="ARBA" id="ARBA00012543"/>
    </source>
</evidence>
<evidence type="ECO:0000256" key="6">
    <source>
        <dbReference type="ARBA" id="ARBA00022692"/>
    </source>
</evidence>
<dbReference type="InterPro" id="IPR004835">
    <property type="entry name" value="Chitin_synth"/>
</dbReference>
<evidence type="ECO:0000313" key="17">
    <source>
        <dbReference type="EMBL" id="NOV50331.1"/>
    </source>
</evidence>
<feature type="transmembrane region" description="Helical" evidence="14">
    <location>
        <begin position="722"/>
        <end position="747"/>
    </location>
</feature>
<proteinExistence type="inferred from homology"/>
<keyword evidence="15" id="KW-0732">Signal</keyword>
<dbReference type="GO" id="GO:0004100">
    <property type="term" value="F:chitin synthase activity"/>
    <property type="evidence" value="ECO:0007669"/>
    <property type="project" value="UniProtKB-EC"/>
</dbReference>
<feature type="compositionally biased region" description="Basic and acidic residues" evidence="13">
    <location>
        <begin position="344"/>
        <end position="357"/>
    </location>
</feature>
<sequence length="1337" mass="154314">MAILIFVILPELDVVKGAMLTNCFCFVPALLSVLSRSMNKTNGAIYMGLDVFAICAQITGFVVWPLLEGKTELYYIPAATVLISCGWWENYALNRSSIGFIQKLAAMKEKLMVDRYFTYIFVSLWKCFTFLSFAIIALWLQNWDIKHMFQYYKAGFTKNEYILKEVTPILGNDPSDGASQLQKFPSDENVITYVIFIQVLAGYFSFIFGKFACKIVIQTFSYAIPICLTVPALVAGLVSMSELRYADPCYYHGIIPDYLFFNSPSLYSFSDYITQQHAWVWVLWFISQVWITWHIWTPQSERLVPTEKLFVTPMYNGLLIDQSLAMNRKQNDIEPRKKAQKRPKNIDPEVQLRRERVESEEDSPEKAPPEKTTRIIVCATMWHETKDEMIEFLKSIMRLDEDQCSRRLAQQYFNYYDTDYYEVETHVFFDDAFTVNPDNPEDTEINSFVKLLINTIDEAASEVHQTHIRIKPPKAYPTPYGGRLIWTLPGKTLMIAHLKDKDRIRHKKRWSQCMYMYYMLGYRLMDLPITQEKKDLLAKNTYLLALDGDIDFKPQAVLLLIDLMKRNSNLAAACGRIHPIGSGPMVWYQKFEYAIGHWLQKATEHMVGCVLCSPGCFSLFRGEALMDKNVMRRYTMTSSQAKHYVQYDQGEDRWLCTLLLQRGWRVEYSAASDAYTHCPEGFNEFFNQRRRWIPSTIANIFDLLLDSKRTIKANPDISGLYIFYQIIIMAGSILGPGTIFLMLVGAFNAAFKIDNWDSLLYNLIPLLIFMFVCVLFDSKIQLFFAGVISTVYGLVMIAVIVGLMVQITEDGPLAPSSLFFFIVAGELIIAALMHPQEVGCLPYGLIYYVTVPSMYMLLIIFAAFNMNDVSWGTREVVPPAGKKTAKQLEEEKKVLAAASKASTTDKILNLFKTTQRKEEEGSFELSFAGLFKCLLCTHEKNSEEKIQLIQINNTLNSVSRKLERLEKASDPSAVNRRRTTLNSLRRQSGLAPIAGDDDIEISLSEDSEEEMDQKPKVVRDYLQNPYWIEDPLLSKSQIDYLPEEEKTFWKDLIKKYLHPIKKDINDENRIKADLKDLRDKVVFAFFMLNALFVLSIFLLQSNKDLLHIKWPLGIKSNVTYDDGTKEITISNRYLELEPIGVVFLLFFALILVIQFTAMLFHRLGTLSHILAITKLHIRSPKEKKKMGKEMTVGSDMVELARRMMSLKYANEIDDDEDEAPAGRRRTVHHLESLKNKREKIWRLEDAFNLRYEDPKLTDNKKVFKNLRISTKDLEIFEKRRTTVVENRKSQLMALQNAIDPLEDQSPSNGGPGLRERRSAYEPYYPDVPRPSRVKFDN</sequence>
<feature type="transmembrane region" description="Helical" evidence="14">
    <location>
        <begin position="759"/>
        <end position="777"/>
    </location>
</feature>
<dbReference type="GO" id="GO:0005886">
    <property type="term" value="C:plasma membrane"/>
    <property type="evidence" value="ECO:0007669"/>
    <property type="project" value="UniProtKB-SubCell"/>
</dbReference>
<feature type="domain" description="Chitin synthase chs-1/2 N-terminal putative transporter" evidence="16">
    <location>
        <begin position="2"/>
        <end position="151"/>
    </location>
</feature>
<evidence type="ECO:0000256" key="7">
    <source>
        <dbReference type="ARBA" id="ARBA00022989"/>
    </source>
</evidence>
<comment type="catalytic activity">
    <reaction evidence="12">
        <text>[(1-&gt;4)-N-acetyl-beta-D-glucosaminyl](n) + UDP-N-acetyl-alpha-D-glucosamine = [(1-&gt;4)-N-acetyl-beta-D-glucosaminyl](n+1) + UDP + H(+)</text>
        <dbReference type="Rhea" id="RHEA:16637"/>
        <dbReference type="Rhea" id="RHEA-COMP:9593"/>
        <dbReference type="Rhea" id="RHEA-COMP:9595"/>
        <dbReference type="ChEBI" id="CHEBI:15378"/>
        <dbReference type="ChEBI" id="CHEBI:17029"/>
        <dbReference type="ChEBI" id="CHEBI:57705"/>
        <dbReference type="ChEBI" id="CHEBI:58223"/>
        <dbReference type="EC" id="2.4.1.16"/>
    </reaction>
</comment>
<evidence type="ECO:0000256" key="10">
    <source>
        <dbReference type="ARBA" id="ARBA00023180"/>
    </source>
</evidence>
<evidence type="ECO:0000256" key="8">
    <source>
        <dbReference type="ARBA" id="ARBA00023054"/>
    </source>
</evidence>
<dbReference type="PANTHER" id="PTHR22914">
    <property type="entry name" value="CHITIN SYNTHASE"/>
    <property type="match status" value="1"/>
</dbReference>
<dbReference type="InterPro" id="IPR055120">
    <property type="entry name" value="Chs-1/2_IV_N"/>
</dbReference>
<dbReference type="EC" id="2.4.1.16" evidence="2"/>
<evidence type="ECO:0000256" key="4">
    <source>
        <dbReference type="ARBA" id="ARBA00022676"/>
    </source>
</evidence>
<evidence type="ECO:0000256" key="15">
    <source>
        <dbReference type="SAM" id="SignalP"/>
    </source>
</evidence>
<keyword evidence="6 14" id="KW-0812">Transmembrane</keyword>
<comment type="subcellular location">
    <subcellularLocation>
        <location evidence="1">Cell membrane</location>
        <topology evidence="1">Multi-pass membrane protein</topology>
    </subcellularLocation>
</comment>
<feature type="transmembrane region" description="Helical" evidence="14">
    <location>
        <begin position="190"/>
        <end position="208"/>
    </location>
</feature>
<protein>
    <recommendedName>
        <fullName evidence="2">chitin synthase</fullName>
        <ecNumber evidence="2">2.4.1.16</ecNumber>
    </recommendedName>
</protein>
<keyword evidence="4" id="KW-0328">Glycosyltransferase</keyword>
<evidence type="ECO:0000256" key="14">
    <source>
        <dbReference type="SAM" id="Phobius"/>
    </source>
</evidence>
<evidence type="ECO:0000256" key="9">
    <source>
        <dbReference type="ARBA" id="ARBA00023136"/>
    </source>
</evidence>
<feature type="signal peptide" evidence="15">
    <location>
        <begin position="1"/>
        <end position="17"/>
    </location>
</feature>
<name>A0A6M2DZ01_XENCH</name>
<feature type="transmembrane region" description="Helical" evidence="14">
    <location>
        <begin position="845"/>
        <end position="864"/>
    </location>
</feature>
<reference evidence="17" key="1">
    <citation type="submission" date="2020-03" db="EMBL/GenBank/DDBJ databases">
        <title>Transcriptomic Profiling of the Digestive Tract of the Rat Flea, Xenopsylla cheopis, Following Blood Feeding and Infection with Yersinia pestis.</title>
        <authorList>
            <person name="Bland D.M."/>
            <person name="Martens C.A."/>
            <person name="Virtaneva K."/>
            <person name="Kanakabandi K."/>
            <person name="Long D."/>
            <person name="Rosenke R."/>
            <person name="Saturday G.A."/>
            <person name="Hoyt F.H."/>
            <person name="Bruno D.P."/>
            <person name="Ribeiro J.M.C."/>
            <person name="Hinnebusch J."/>
        </authorList>
    </citation>
    <scope>NUCLEOTIDE SEQUENCE</scope>
</reference>
<dbReference type="Pfam" id="PF23000">
    <property type="entry name" value="ChitinSynthase_IV_N"/>
    <property type="match status" value="1"/>
</dbReference>